<dbReference type="InterPro" id="IPR051023">
    <property type="entry name" value="PP2A_Regulatory_Subunit_A"/>
</dbReference>
<dbReference type="PANTHER" id="PTHR10648:SF36">
    <property type="entry name" value="SERINE_THREONINE-PROTEIN PHOSPHATASE 2A 65 KDA REGULATORY SUBUNIT A BETA ISOFORM-RELATED"/>
    <property type="match status" value="1"/>
</dbReference>
<dbReference type="InterPro" id="IPR011989">
    <property type="entry name" value="ARM-like"/>
</dbReference>
<reference evidence="2 3" key="1">
    <citation type="journal article" date="2024" name="G3 (Bethesda)">
        <title>Genome assembly of Hibiscus sabdariffa L. provides insights into metabolisms of medicinal natural products.</title>
        <authorList>
            <person name="Kim T."/>
        </authorList>
    </citation>
    <scope>NUCLEOTIDE SEQUENCE [LARGE SCALE GENOMIC DNA]</scope>
    <source>
        <strain evidence="2">TK-2024</strain>
        <tissue evidence="2">Old leaves</tissue>
    </source>
</reference>
<sequence>MLVFLVHTGTALVSRTTERLSRLQNVRMVPCVVAGVDEWPVRKRRDEVDDLYELCEAVGPESSRTDLVPAYVRLLRDNEAEVRIAGGGKELSSDSSQHVLSVLASVIMGVGLVLGKNSTIEQLLPISLSLLKDEFPDFFFIHLPVTFTLSGRHKIEDFVACVDEITSGKGAEVVYGSASWFFAPQYVNFCENIPYETLFLLGKPRGYTWSFGISSTAPDPAP</sequence>
<dbReference type="Gene3D" id="1.25.10.10">
    <property type="entry name" value="Leucine-rich Repeat Variant"/>
    <property type="match status" value="1"/>
</dbReference>
<protein>
    <submittedName>
        <fullName evidence="2">Uncharacterized protein</fullName>
    </submittedName>
</protein>
<comment type="caution">
    <text evidence="2">The sequence shown here is derived from an EMBL/GenBank/DDBJ whole genome shotgun (WGS) entry which is preliminary data.</text>
</comment>
<dbReference type="Proteomes" id="UP001472677">
    <property type="component" value="Unassembled WGS sequence"/>
</dbReference>
<name>A0ABR2C190_9ROSI</name>
<dbReference type="SUPFAM" id="SSF48371">
    <property type="entry name" value="ARM repeat"/>
    <property type="match status" value="1"/>
</dbReference>
<accession>A0ABR2C190</accession>
<proteinExistence type="predicted"/>
<dbReference type="InterPro" id="IPR016024">
    <property type="entry name" value="ARM-type_fold"/>
</dbReference>
<dbReference type="EMBL" id="JBBPBM010000070">
    <property type="protein sequence ID" value="KAK8513095.1"/>
    <property type="molecule type" value="Genomic_DNA"/>
</dbReference>
<keyword evidence="1" id="KW-0677">Repeat</keyword>
<evidence type="ECO:0000313" key="2">
    <source>
        <dbReference type="EMBL" id="KAK8513095.1"/>
    </source>
</evidence>
<evidence type="ECO:0000256" key="1">
    <source>
        <dbReference type="ARBA" id="ARBA00022737"/>
    </source>
</evidence>
<gene>
    <name evidence="2" type="ORF">V6N12_037587</name>
</gene>
<keyword evidence="3" id="KW-1185">Reference proteome</keyword>
<dbReference type="PANTHER" id="PTHR10648">
    <property type="entry name" value="SERINE/THREONINE-PROTEIN PHOSPHATASE PP2A 65 KDA REGULATORY SUBUNIT"/>
    <property type="match status" value="1"/>
</dbReference>
<evidence type="ECO:0000313" key="3">
    <source>
        <dbReference type="Proteomes" id="UP001472677"/>
    </source>
</evidence>
<organism evidence="2 3">
    <name type="scientific">Hibiscus sabdariffa</name>
    <name type="common">roselle</name>
    <dbReference type="NCBI Taxonomy" id="183260"/>
    <lineage>
        <taxon>Eukaryota</taxon>
        <taxon>Viridiplantae</taxon>
        <taxon>Streptophyta</taxon>
        <taxon>Embryophyta</taxon>
        <taxon>Tracheophyta</taxon>
        <taxon>Spermatophyta</taxon>
        <taxon>Magnoliopsida</taxon>
        <taxon>eudicotyledons</taxon>
        <taxon>Gunneridae</taxon>
        <taxon>Pentapetalae</taxon>
        <taxon>rosids</taxon>
        <taxon>malvids</taxon>
        <taxon>Malvales</taxon>
        <taxon>Malvaceae</taxon>
        <taxon>Malvoideae</taxon>
        <taxon>Hibiscus</taxon>
    </lineage>
</organism>